<gene>
    <name evidence="2" type="ORF">O7A05_18470</name>
</gene>
<dbReference type="CDD" id="cd06587">
    <property type="entry name" value="VOC"/>
    <property type="match status" value="1"/>
</dbReference>
<evidence type="ECO:0000313" key="2">
    <source>
        <dbReference type="EMBL" id="MEI9404131.1"/>
    </source>
</evidence>
<feature type="domain" description="VOC" evidence="1">
    <location>
        <begin position="4"/>
        <end position="111"/>
    </location>
</feature>
<protein>
    <submittedName>
        <fullName evidence="2">VOC family protein</fullName>
    </submittedName>
</protein>
<dbReference type="EMBL" id="JAPYKO010000012">
    <property type="protein sequence ID" value="MEI9404131.1"/>
    <property type="molecule type" value="Genomic_DNA"/>
</dbReference>
<evidence type="ECO:0000313" key="3">
    <source>
        <dbReference type="Proteomes" id="UP001366503"/>
    </source>
</evidence>
<dbReference type="InterPro" id="IPR029068">
    <property type="entry name" value="Glyas_Bleomycin-R_OHBP_Dase"/>
</dbReference>
<dbReference type="RefSeq" id="WP_337094422.1">
    <property type="nucleotide sequence ID" value="NZ_JAPYKO010000012.1"/>
</dbReference>
<sequence length="118" mass="13193">MQIQAIYAALATANMDRAEQFYTQLFERRPDDHPMDGLIQWRGVAGANIQIFHDQEHAGSGRMTVVVPKMDQARRWLEEIGVSTAGEKQGDYGKIAQVTDPDGNLITLAEPPSRPFHT</sequence>
<dbReference type="Proteomes" id="UP001366503">
    <property type="component" value="Unassembled WGS sequence"/>
</dbReference>
<name>A0ABU8KEP5_9HYPH</name>
<dbReference type="InterPro" id="IPR037523">
    <property type="entry name" value="VOC_core"/>
</dbReference>
<reference evidence="2 3" key="1">
    <citation type="submission" date="2022-12" db="EMBL/GenBank/DDBJ databases">
        <authorList>
            <person name="Muema E."/>
        </authorList>
    </citation>
    <scope>NUCLEOTIDE SEQUENCE [LARGE SCALE GENOMIC DNA]</scope>
    <source>
        <strain evidence="3">1330</strain>
    </source>
</reference>
<dbReference type="SUPFAM" id="SSF54593">
    <property type="entry name" value="Glyoxalase/Bleomycin resistance protein/Dihydroxybiphenyl dioxygenase"/>
    <property type="match status" value="1"/>
</dbReference>
<evidence type="ECO:0000259" key="1">
    <source>
        <dbReference type="PROSITE" id="PS51819"/>
    </source>
</evidence>
<accession>A0ABU8KEP5</accession>
<keyword evidence="3" id="KW-1185">Reference proteome</keyword>
<dbReference type="Gene3D" id="3.10.180.10">
    <property type="entry name" value="2,3-Dihydroxybiphenyl 1,2-Dioxygenase, domain 1"/>
    <property type="match status" value="1"/>
</dbReference>
<organism evidence="2 3">
    <name type="scientific">Mesorhizobium argentiipisi</name>
    <dbReference type="NCBI Taxonomy" id="3015175"/>
    <lineage>
        <taxon>Bacteria</taxon>
        <taxon>Pseudomonadati</taxon>
        <taxon>Pseudomonadota</taxon>
        <taxon>Alphaproteobacteria</taxon>
        <taxon>Hyphomicrobiales</taxon>
        <taxon>Phyllobacteriaceae</taxon>
        <taxon>Mesorhizobium</taxon>
    </lineage>
</organism>
<proteinExistence type="predicted"/>
<dbReference type="PROSITE" id="PS51819">
    <property type="entry name" value="VOC"/>
    <property type="match status" value="1"/>
</dbReference>
<comment type="caution">
    <text evidence="2">The sequence shown here is derived from an EMBL/GenBank/DDBJ whole genome shotgun (WGS) entry which is preliminary data.</text>
</comment>